<feature type="domain" description="Cadherin" evidence="22">
    <location>
        <begin position="1233"/>
        <end position="1324"/>
    </location>
</feature>
<feature type="domain" description="Cadherin" evidence="22">
    <location>
        <begin position="2448"/>
        <end position="2529"/>
    </location>
</feature>
<dbReference type="GO" id="GO:0005886">
    <property type="term" value="C:plasma membrane"/>
    <property type="evidence" value="ECO:0007669"/>
    <property type="project" value="UniProtKB-SubCell"/>
</dbReference>
<evidence type="ECO:0000256" key="11">
    <source>
        <dbReference type="ARBA" id="ARBA00023157"/>
    </source>
</evidence>
<dbReference type="InterPro" id="IPR000742">
    <property type="entry name" value="EGF"/>
</dbReference>
<feature type="disulfide bond" evidence="15">
    <location>
        <begin position="3967"/>
        <end position="3994"/>
    </location>
</feature>
<dbReference type="PROSITE" id="PS50268">
    <property type="entry name" value="CADHERIN_2"/>
    <property type="match status" value="25"/>
</dbReference>
<feature type="compositionally biased region" description="Polar residues" evidence="17">
    <location>
        <begin position="4487"/>
        <end position="4500"/>
    </location>
</feature>
<feature type="signal peptide" evidence="19">
    <location>
        <begin position="1"/>
        <end position="21"/>
    </location>
</feature>
<dbReference type="PROSITE" id="PS00232">
    <property type="entry name" value="CADHERIN_1"/>
    <property type="match status" value="5"/>
</dbReference>
<feature type="region of interest" description="Disordered" evidence="17">
    <location>
        <begin position="4452"/>
        <end position="4500"/>
    </location>
</feature>
<keyword evidence="7 13" id="KW-0106">Calcium</keyword>
<comment type="caution">
    <text evidence="14">Lacks conserved residue(s) required for the propagation of feature annotation.</text>
</comment>
<feature type="domain" description="Cadherin" evidence="22">
    <location>
        <begin position="3046"/>
        <end position="3147"/>
    </location>
</feature>
<keyword evidence="24" id="KW-1185">Reference proteome</keyword>
<dbReference type="SMART" id="SM00112">
    <property type="entry name" value="CA"/>
    <property type="match status" value="24"/>
</dbReference>
<feature type="domain" description="Cadherin" evidence="22">
    <location>
        <begin position="2943"/>
        <end position="3045"/>
    </location>
</feature>
<evidence type="ECO:0000259" key="21">
    <source>
        <dbReference type="PROSITE" id="PS50026"/>
    </source>
</evidence>
<keyword evidence="4 18" id="KW-0812">Transmembrane</keyword>
<dbReference type="PROSITE" id="PS01187">
    <property type="entry name" value="EGF_CA"/>
    <property type="match status" value="1"/>
</dbReference>
<feature type="domain" description="Cadherin" evidence="22">
    <location>
        <begin position="444"/>
        <end position="548"/>
    </location>
</feature>
<feature type="domain" description="Cadherin" evidence="22">
    <location>
        <begin position="332"/>
        <end position="443"/>
    </location>
</feature>
<dbReference type="PROSITE" id="PS50025">
    <property type="entry name" value="LAM_G_DOMAIN"/>
    <property type="match status" value="2"/>
</dbReference>
<dbReference type="CDD" id="cd00054">
    <property type="entry name" value="EGF_CA"/>
    <property type="match status" value="3"/>
</dbReference>
<evidence type="ECO:0000259" key="20">
    <source>
        <dbReference type="PROSITE" id="PS50025"/>
    </source>
</evidence>
<dbReference type="Proteomes" id="UP000594262">
    <property type="component" value="Unplaced"/>
</dbReference>
<evidence type="ECO:0000256" key="14">
    <source>
        <dbReference type="PROSITE-ProRule" id="PRU00076"/>
    </source>
</evidence>
<feature type="domain" description="EGF-like" evidence="21">
    <location>
        <begin position="3777"/>
        <end position="3816"/>
    </location>
</feature>
<feature type="domain" description="Cadherin" evidence="22">
    <location>
        <begin position="2024"/>
        <end position="2123"/>
    </location>
</feature>
<feature type="domain" description="Laminin G" evidence="20">
    <location>
        <begin position="3817"/>
        <end position="3994"/>
    </location>
</feature>
<evidence type="ECO:0000256" key="17">
    <source>
        <dbReference type="SAM" id="MobiDB-lite"/>
    </source>
</evidence>
<dbReference type="Pfam" id="PF00008">
    <property type="entry name" value="EGF"/>
    <property type="match status" value="1"/>
</dbReference>
<feature type="domain" description="Cadherin" evidence="22">
    <location>
        <begin position="1534"/>
        <end position="1620"/>
    </location>
</feature>
<protein>
    <submittedName>
        <fullName evidence="23">Uncharacterized protein</fullName>
    </submittedName>
</protein>
<evidence type="ECO:0000256" key="2">
    <source>
        <dbReference type="ARBA" id="ARBA00022475"/>
    </source>
</evidence>
<evidence type="ECO:0000256" key="12">
    <source>
        <dbReference type="ARBA" id="ARBA00023180"/>
    </source>
</evidence>
<feature type="transmembrane region" description="Helical" evidence="18">
    <location>
        <begin position="4343"/>
        <end position="4369"/>
    </location>
</feature>
<keyword evidence="8" id="KW-0130">Cell adhesion</keyword>
<dbReference type="CDD" id="cd00110">
    <property type="entry name" value="LamG"/>
    <property type="match status" value="2"/>
</dbReference>
<dbReference type="InterPro" id="IPR002126">
    <property type="entry name" value="Cadherin-like_dom"/>
</dbReference>
<proteinExistence type="predicted"/>
<keyword evidence="12" id="KW-0325">Glycoprotein</keyword>
<feature type="domain" description="Cadherin" evidence="22">
    <location>
        <begin position="2838"/>
        <end position="2942"/>
    </location>
</feature>
<evidence type="ECO:0000256" key="8">
    <source>
        <dbReference type="ARBA" id="ARBA00022889"/>
    </source>
</evidence>
<evidence type="ECO:0000313" key="24">
    <source>
        <dbReference type="Proteomes" id="UP000594262"/>
    </source>
</evidence>
<name>A0A7M5VGJ8_9CNID</name>
<evidence type="ECO:0000259" key="22">
    <source>
        <dbReference type="PROSITE" id="PS50268"/>
    </source>
</evidence>
<feature type="domain" description="Cadherin" evidence="22">
    <location>
        <begin position="60"/>
        <end position="114"/>
    </location>
</feature>
<feature type="disulfide bond" evidence="14">
    <location>
        <begin position="3765"/>
        <end position="3774"/>
    </location>
</feature>
<feature type="disulfide bond" evidence="14">
    <location>
        <begin position="3806"/>
        <end position="3815"/>
    </location>
</feature>
<dbReference type="SUPFAM" id="SSF49313">
    <property type="entry name" value="Cadherin-like"/>
    <property type="match status" value="27"/>
</dbReference>
<keyword evidence="3 14" id="KW-0245">EGF-like domain</keyword>
<evidence type="ECO:0000256" key="9">
    <source>
        <dbReference type="ARBA" id="ARBA00022989"/>
    </source>
</evidence>
<feature type="domain" description="Cadherin" evidence="22">
    <location>
        <begin position="3148"/>
        <end position="3247"/>
    </location>
</feature>
<dbReference type="PROSITE" id="PS00022">
    <property type="entry name" value="EGF_1"/>
    <property type="match status" value="3"/>
</dbReference>
<feature type="domain" description="Laminin G" evidence="20">
    <location>
        <begin position="4072"/>
        <end position="4237"/>
    </location>
</feature>
<evidence type="ECO:0000256" key="3">
    <source>
        <dbReference type="ARBA" id="ARBA00022536"/>
    </source>
</evidence>
<feature type="domain" description="EGF-like" evidence="21">
    <location>
        <begin position="3701"/>
        <end position="3737"/>
    </location>
</feature>
<dbReference type="FunFam" id="2.60.40.60:FF:000013">
    <property type="entry name" value="Cadherin EGF LAG seven-pass G-type receptor"/>
    <property type="match status" value="1"/>
</dbReference>
<dbReference type="InterPro" id="IPR020894">
    <property type="entry name" value="Cadherin_CS"/>
</dbReference>
<evidence type="ECO:0000256" key="15">
    <source>
        <dbReference type="PROSITE-ProRule" id="PRU00122"/>
    </source>
</evidence>
<reference evidence="23" key="1">
    <citation type="submission" date="2021-01" db="UniProtKB">
        <authorList>
            <consortium name="EnsemblMetazoa"/>
        </authorList>
    </citation>
    <scope>IDENTIFICATION</scope>
</reference>
<comment type="subcellular location">
    <subcellularLocation>
        <location evidence="1">Cell membrane</location>
        <topology evidence="1">Single-pass membrane protein</topology>
    </subcellularLocation>
</comment>
<dbReference type="InterPro" id="IPR001881">
    <property type="entry name" value="EGF-like_Ca-bd_dom"/>
</dbReference>
<feature type="compositionally biased region" description="Polar residues" evidence="17">
    <location>
        <begin position="4610"/>
        <end position="4619"/>
    </location>
</feature>
<dbReference type="PROSITE" id="PS00010">
    <property type="entry name" value="ASX_HYDROXYL"/>
    <property type="match status" value="2"/>
</dbReference>
<dbReference type="InterPro" id="IPR001791">
    <property type="entry name" value="Laminin_G"/>
</dbReference>
<feature type="domain" description="Cadherin" evidence="22">
    <location>
        <begin position="1621"/>
        <end position="1722"/>
    </location>
</feature>
<feature type="compositionally biased region" description="Basic and acidic residues" evidence="17">
    <location>
        <begin position="4620"/>
        <end position="4634"/>
    </location>
</feature>
<feature type="domain" description="Cadherin" evidence="22">
    <location>
        <begin position="3248"/>
        <end position="3347"/>
    </location>
</feature>
<evidence type="ECO:0000256" key="19">
    <source>
        <dbReference type="SAM" id="SignalP"/>
    </source>
</evidence>
<feature type="chain" id="PRO_5029543216" evidence="19">
    <location>
        <begin position="22"/>
        <end position="4657"/>
    </location>
</feature>
<feature type="domain" description="Cadherin" evidence="22">
    <location>
        <begin position="2125"/>
        <end position="2230"/>
    </location>
</feature>
<feature type="domain" description="Cadherin" evidence="22">
    <location>
        <begin position="2731"/>
        <end position="2837"/>
    </location>
</feature>
<dbReference type="FunFam" id="2.60.40.60:FF:000116">
    <property type="entry name" value="Dachsous cadherin-related 2"/>
    <property type="match status" value="1"/>
</dbReference>
<dbReference type="SMART" id="SM00282">
    <property type="entry name" value="LamG"/>
    <property type="match status" value="2"/>
</dbReference>
<keyword evidence="16" id="KW-0175">Coiled coil</keyword>
<dbReference type="PANTHER" id="PTHR24026">
    <property type="entry name" value="FAT ATYPICAL CADHERIN-RELATED"/>
    <property type="match status" value="1"/>
</dbReference>
<dbReference type="InterPro" id="IPR013320">
    <property type="entry name" value="ConA-like_dom_sf"/>
</dbReference>
<feature type="disulfide bond" evidence="14">
    <location>
        <begin position="3727"/>
        <end position="3736"/>
    </location>
</feature>
<dbReference type="Pfam" id="PF00028">
    <property type="entry name" value="Cadherin"/>
    <property type="match status" value="15"/>
</dbReference>
<dbReference type="OrthoDB" id="6252479at2759"/>
<feature type="domain" description="Cadherin" evidence="22">
    <location>
        <begin position="1951"/>
        <end position="2023"/>
    </location>
</feature>
<evidence type="ECO:0000256" key="16">
    <source>
        <dbReference type="SAM" id="Coils"/>
    </source>
</evidence>
<dbReference type="InterPro" id="IPR000152">
    <property type="entry name" value="EGF-type_Asp/Asn_hydroxyl_site"/>
</dbReference>
<dbReference type="FunFam" id="2.60.40.60:FF:000020">
    <property type="entry name" value="Dachsous cadherin-related 1b"/>
    <property type="match status" value="1"/>
</dbReference>
<dbReference type="PRINTS" id="PR00205">
    <property type="entry name" value="CADHERIN"/>
</dbReference>
<evidence type="ECO:0000256" key="10">
    <source>
        <dbReference type="ARBA" id="ARBA00023136"/>
    </source>
</evidence>
<dbReference type="SUPFAM" id="SSF57196">
    <property type="entry name" value="EGF/Laminin"/>
    <property type="match status" value="3"/>
</dbReference>
<dbReference type="Pfam" id="PF02210">
    <property type="entry name" value="Laminin_G_2"/>
    <property type="match status" value="2"/>
</dbReference>
<feature type="domain" description="Cadherin" evidence="22">
    <location>
        <begin position="746"/>
        <end position="844"/>
    </location>
</feature>
<sequence length="4657" mass="528061">MAQQQILILLCLALTLPIVRAYFSYRFQVREHELLPLTLGRIPTIENGTVVFVRNIDPLYVNVNVSTGIVSTISPIDREEIESIRCFIVNEFSKQSLSQIIIDIIDVNDHYPEFHPSTKQLSISEYFKVGHSLSLLSPVDKDSGYNGMISNVTLKNNESRFSIVYNKKDSKYFSLVLEEPLDREDEPFIVIELMTTDCGSPSLSSKAIINITVQDINDNQPVFPNTNMFLSISEATEVNSSLISMNATDLDDGDNAEILYTLTSSKENLGDNYFMIDSHTGVVRLIQRLLYEQNTFFDLTITAKDHGSPSLSSTTSLRISITDSNNHPPTISIPKQHFTIKEHNPIGQFLTYVTIHDEDSVEGNFSLKLQNHKSIFTVKPFQLRKLDQTSKKAIRYYLTIEQSIEYTSYPYFELNLKATDGLYEAYAKLFIDVQNVNNDPPNFDQQNYVTDFYVRSPEGSYVATMHATDTDFSDGGNITYNLAPSMLSNHFNISYTGVILLTKPLPLDQVGFINLTISATDHQTPTKQTFGYLSMKLVSRKSPCQPKISTYPRKIELDRAELSKTIAAYPTENNCLVLYNLQTNVAETVFTINEHGEVYFHEMPTKHDQSVNLTITAYNIHNLHYTDTISTIITFIDEKITTDHVEFEKPYYFVQLKSDAKVGDFVTRVVPVPMTTAKYFIEGETNNFLRIDNDGRIYIMRRLNRVNMCNVYMIKAMVNPTKNISTILMHSTESTSALTKGSGIFMRDIFSFTVKEHSPKGWIIGKIRLAHPITNSRHFYIEPAETSRLFKIDNQGYLKLDQPLRNVNTKTVYKLVITLTTNCSLYRVPVQVRVEHLNDHTPYFTSPNFAQLNSSHPTIHPVYHATARDLDTAQNRELIFQLAQNGNGYFCMDQKSGDVYLTRRIHSKEQKIFVLKMRVLDRGQPQRSSTKTIHLIWNGNLNDERRTRMNVHVNETILGKGFLQLPAADRSYSIESHSDIFGIYPNNWIYTKTRTVEQHYYKLLISEVGEVNQNQNKQNGVIVYVTTNSSKPRQIFDRSIYDFVVNNDYTGVAIANISLSTNDNKTVLYLPEANDYVDILFQSHLLLKSKLDCEILRETNCQIIFPISGVRNGVKETAIVKLKAMDRNNHGPRFISDHVTYELSSKDSYIIPSGVLEVRDRDLRSEFMFSIKNSNCSSVARINSTDGEIRFANPLKGSCMMHILVLDTDVPSKNDTTELLIYNIHQKDIYLPKDEKITINVSENVPLGTVLYQYPHSAGDFDFKFKSISSTHFLVHPSTGSVIVEREMDYEQQRNHSLLLLINDKTNIEILVNVLNENDNPPVPKEEHVKLTIRDDMPVGSVFPVCTAKDLDRDLLQYSIDWKVMDVENQFFNFYKNNCSLKLKENLTELAVSEMEVQISISDGVHLVKIDVSLRILRVSAPRILSPSACLVPSNVDNGSLLYQTEVQKSYLDQIKEYSIEKGLVSHLFIVNSTGGMQLRQNWPNQHNYIILNILVKTKAGIQTTFKLLLFKDVDGDLAFESDTYFHSISENKDVDYNLQVRVRKPSAGIVYHTVSGKYAYCLKVDENTGQISIPTPIDREMTGPRIDMNIYAIDMRNYQTACTEYSFFIDGVNDNAPHFWRHPSEVWVQENEINRKILKFNVTDFDEGDIVSYKITSGNDLNLFKLQTDGSLVVGDIPLDYEEQKIYILEVVASDNGSPSLETKTTIKIYVTDQNDHTPSFSEQQPYFEIFESLPVGSLIGNITATDLDSDRNGAVQYKTVTGDYGYFNMDPSTGRIYLVKPLSCIDICAFYIEIEAEDNGSPSKGQRTSIVINIIPENEQILSKNQYNVTVPYHLSMNSKVTQLEIAPSKFLYGKKIFFSIVDDDGFWISESGAVYLRHEIPYEANHIQMLVRASRNKCTSDFELATISIEILRDNSAPSFSSIRDVFFAVENSVIGSTIGHVTAVGEGEIVYQLAGSNTANLPFAMSSNGSLILTKPIDFEKKIKYLLEIEAFFKNKPSQKTRQVVYIFVVDVNDNYPQFNHHSPTIDISTNHDPSRQIFQIHATDLDSGDNGKLEYRLLNYTDVFRIDANRGSVFIVNGTFKHGDDFRIGIEIRDSGENPKSNSTSVLIKFFESKIPTRFKKCYHKINVTENQAPIAHLYKFDVVDEDHQIVTSKQYSFRILATGSVLEKFSIQNTTSVLSQLKSLDREQNPGFEFHVVLHKNDEEVDRALVKIEVLDLNDNPPEISKNMRATISEHSPKGTFIMSVKAVDKDTGPNGHLQYALGNYQSEFEIDNQDGSLTVKKDLDREIQSRYDLVVIIQDLTPPHHSVKSTIAVNIEDINDKPPKFITSSSEIIIPPGSPIGTYLTTLQASDADTPVNSRMVFTSNDSMISIDQHLGIVILSKPTDSSFSFQANVSDPTKPNFKDTITVKIHIQIGSFPTLKKSNRYYSIVENDDFYLHNVIHRVEAVNKNDNLRFDIVPKDRVEFRINQTSGKLFLRKTLDYESQRFHIIWVSVWSIDSPTFKSHQKVTVFVINTNDNIPTFEQNETMIRVREDSINRTIGRFEVFDFDEGDKIFYFLSPPYTNNGYTINHKTGVIERNLELDFETTAEYNLTIYATNDPTGNSEDRSQMFVNIRVLNVNDEPPRFVNPPERIEIPENFTIGALIDTFNAVDDDNLSPITFTTNFPDYFKISHTGQLSLIKSLDREVLGTNQSLTFTINDGVHSTNHSLTLTIEDVNDSPPQFSATNFTIEFPEKTKIGEEIFYFHVQDADEGQNAISKLEMVTTDPDINQIFKLHNNGSLVTQKNLTIKGQQIRFNLIIEATNMGSPYFRSTANVIIEVLDLNDHAPVFEQNFYKGYIQADAPLGETVLRVNAKDDIDIGPNALINYSIVNGKGSSFFSIDSNGNVNVTRSLKSLVGQTVVLTIQAKDNGHSPLSSTCVASLTIEQLNTHQPQVYGEPYLQYVLENQTMHEQVLQIKADDVESKVDLKFQMVNAEDNSPWTIHNNGSIFLRAPLDHETQTNYTLMINITDSSNSNPKSVMTTVELLVGNINDEPPAFDQVHYSVCVPENFDVTKPLLKVHAEDADSINTVVSYSIQNPTFNFGINATSGDLFSMRTFNYEDRSSYILSIEASDSGSPIMKSVVKITVNITGINEYKPRFDAASYFFNISRRRKENELLGKVTASDRDQGLDGESFYKIAAPLRNGIAVNPISGDLTIYRRPLPQLQEVRILVFNKNHQSFFDQTQVRVDVFDFTGAPVFENDVYRISVYENEPIQNTVFRVTANYYGGDKDGLSYGLVSKIDHFSIDLHNGDIILETLLDYEQTKLYQFQIFAKYGNLPEGFAQVQAHVLDFNDNPPRASNPICVGNVTENTAPDFTIIPKISVTDADGPHNGAPFHFSINDNAEKFEIDESSGMVRNRVSLDREEQPVYNISIRIADSGTPPLSSLYNCIININDVNDNQGTSRRADIIVSQDSFPKIGFGDVSPIDPDSNDKYSCELEDKSNLLVFDTYSCFLRLKKSKVSEFPDSTTLVYFGQHRNEERIKSSVTIKTRELQATWFQHNVALFVSNMNEDQFISSHFYRLETYLNEEFTDKLASSPTIMIASVKNIHNGVIVVLLPNKETKQNEDLLRYHLKQSTVKLAKLFGTAHSVSIFEACEVNGCQDTSMVCKSQLVFTEYVIQETNNLILHGRDFNIKKQCLCPAGRVGVGCSKIPERCSDLPCQASGRCENLQNGVLCHCPDGLTGKYCELDVNECLSSPCQQGSTCVNKHGGFFCVCDENHEGKTCEKKKSPCSYNPCYNNGQCLKSLTSELNYECKCSFGDWGSRCEKQSWNFGPASWVEIIANRSSSGPLRITGEFATIQKDSLLAWTVNKDWVLAVHISDGKLSVSMVIKQKMTSSIVLENEVMVMDGLFHTFEVRLHEKEMILKVDDHEISRRVQTKMKETNDLTDAIYMGGVKRDGDIESLQMLNLSSVEFIGCMRRLNINGAILNGEILYQHSDGVTLGCKRKENVCEGDICGYGNQCIDRWSHFECQCRQDGILANGCLRDDKSVRFSKEGRGISVRLTDSERRKRRLQQVESQQEKKNKRKRRNQFMEFYYQERSMTNNLLAIQFRTRKDDAILFNSTDVHGMTLISFGKEQVHYSFTTKKNDLKGQANLDHRVNDGQWHEILLKAQPRSVELTFDGNQTKRYTFKGDIHHFFASSVQNYLFGEAFSGCFGKIQINDHFFVLGSSNSVFEIDEPSSIERGCMPSDVCSHRPCVNNALNYCVDIWESFKCVKPGVCLERKCENGGRCIPKGLSSFSCDCTRTQYGGKSCQIPLACLDNPCSSKENCLANGPTYQCVVMETKESKNQNIGLGILIAIVVASIFVLIIIAIGIGCLSSKRRWKEKEFRVDMFKEGFENDAVEHYHHPIMEGDESYGTDHPNQQAVLPHRHRRSKKTSHSLPELRERPFSILKNRYKSAQQFHHQPPKDKGSLDDVYENDLYNNSYPHPPPQGESGFNSSYSEGESSVDEQSSVYYSTSAAQVELYDIERASMQFSEMSFKYDPPIKNNAMETLRHVNQGYVSDSSDAYFTSSEFEYGKRNVNRRNPAFILNEQNKRNLKHGKNDHGGRQSEPDTWSYGGSTLSKGKQTLELREKILREQLGKKTNGNGELEKSEDHISEAEEFV</sequence>
<dbReference type="GeneID" id="136805082"/>
<dbReference type="FunFam" id="2.60.40.60:FF:000033">
    <property type="entry name" value="FAT atypical cadherin 1"/>
    <property type="match status" value="1"/>
</dbReference>
<evidence type="ECO:0000256" key="4">
    <source>
        <dbReference type="ARBA" id="ARBA00022692"/>
    </source>
</evidence>
<feature type="domain" description="Cadherin" evidence="22">
    <location>
        <begin position="2634"/>
        <end position="2730"/>
    </location>
</feature>
<dbReference type="RefSeq" id="XP_066917746.1">
    <property type="nucleotide sequence ID" value="XM_067061645.1"/>
</dbReference>
<dbReference type="SMART" id="SM00181">
    <property type="entry name" value="EGF"/>
    <property type="match status" value="6"/>
</dbReference>
<dbReference type="InterPro" id="IPR018097">
    <property type="entry name" value="EGF_Ca-bd_CS"/>
</dbReference>
<dbReference type="PROSITE" id="PS50026">
    <property type="entry name" value="EGF_3"/>
    <property type="match status" value="4"/>
</dbReference>
<dbReference type="GO" id="GO:0007156">
    <property type="term" value="P:homophilic cell adhesion via plasma membrane adhesion molecules"/>
    <property type="evidence" value="ECO:0007669"/>
    <property type="project" value="InterPro"/>
</dbReference>
<accession>A0A7M5VGJ8</accession>
<feature type="compositionally biased region" description="Basic and acidic residues" evidence="17">
    <location>
        <begin position="4594"/>
        <end position="4604"/>
    </location>
</feature>
<feature type="domain" description="Cadherin" evidence="22">
    <location>
        <begin position="224"/>
        <end position="331"/>
    </location>
</feature>
<feature type="domain" description="Cadherin" evidence="22">
    <location>
        <begin position="2530"/>
        <end position="2633"/>
    </location>
</feature>
<dbReference type="EnsemblMetazoa" id="CLYHEMT010843.1">
    <property type="protein sequence ID" value="CLYHEMP010843.1"/>
    <property type="gene ID" value="CLYHEMG010843"/>
</dbReference>
<feature type="region of interest" description="Disordered" evidence="17">
    <location>
        <begin position="4402"/>
        <end position="4433"/>
    </location>
</feature>
<evidence type="ECO:0000256" key="18">
    <source>
        <dbReference type="SAM" id="Phobius"/>
    </source>
</evidence>
<organism evidence="23 24">
    <name type="scientific">Clytia hemisphaerica</name>
    <dbReference type="NCBI Taxonomy" id="252671"/>
    <lineage>
        <taxon>Eukaryota</taxon>
        <taxon>Metazoa</taxon>
        <taxon>Cnidaria</taxon>
        <taxon>Hydrozoa</taxon>
        <taxon>Hydroidolina</taxon>
        <taxon>Leptothecata</taxon>
        <taxon>Obeliida</taxon>
        <taxon>Clytiidae</taxon>
        <taxon>Clytia</taxon>
    </lineage>
</organism>
<feature type="compositionally biased region" description="Basic and acidic residues" evidence="17">
    <location>
        <begin position="4642"/>
        <end position="4657"/>
    </location>
</feature>
<feature type="domain" description="Cadherin" evidence="22">
    <location>
        <begin position="1723"/>
        <end position="1836"/>
    </location>
</feature>
<feature type="domain" description="EGF-like" evidence="21">
    <location>
        <begin position="3739"/>
        <end position="3775"/>
    </location>
</feature>
<keyword evidence="5 19" id="KW-0732">Signal</keyword>
<dbReference type="SMART" id="SM00179">
    <property type="entry name" value="EGF_CA"/>
    <property type="match status" value="4"/>
</dbReference>
<feature type="compositionally biased region" description="Basic residues" evidence="17">
    <location>
        <begin position="4420"/>
        <end position="4430"/>
    </location>
</feature>
<evidence type="ECO:0000256" key="6">
    <source>
        <dbReference type="ARBA" id="ARBA00022737"/>
    </source>
</evidence>
<evidence type="ECO:0000256" key="13">
    <source>
        <dbReference type="PROSITE-ProRule" id="PRU00043"/>
    </source>
</evidence>
<feature type="coiled-coil region" evidence="16">
    <location>
        <begin position="4053"/>
        <end position="4080"/>
    </location>
</feature>
<evidence type="ECO:0000313" key="23">
    <source>
        <dbReference type="EnsemblMetazoa" id="CLYHEMP010843.1"/>
    </source>
</evidence>
<feature type="domain" description="Cadherin" evidence="22">
    <location>
        <begin position="3356"/>
        <end position="3467"/>
    </location>
</feature>
<dbReference type="PANTHER" id="PTHR24026:SF136">
    <property type="entry name" value="PROTOCADHERIN-23"/>
    <property type="match status" value="1"/>
</dbReference>
<evidence type="ECO:0000256" key="5">
    <source>
        <dbReference type="ARBA" id="ARBA00022729"/>
    </source>
</evidence>
<dbReference type="InterPro" id="IPR015919">
    <property type="entry name" value="Cadherin-like_sf"/>
</dbReference>
<keyword evidence="10 18" id="KW-0472">Membrane</keyword>
<dbReference type="GO" id="GO:0005509">
    <property type="term" value="F:calcium ion binding"/>
    <property type="evidence" value="ECO:0007669"/>
    <property type="project" value="UniProtKB-UniRule"/>
</dbReference>
<dbReference type="SUPFAM" id="SSF49899">
    <property type="entry name" value="Concanavalin A-like lectins/glucanases"/>
    <property type="match status" value="2"/>
</dbReference>
<keyword evidence="2" id="KW-1003">Cell membrane</keyword>
<dbReference type="CDD" id="cd11304">
    <property type="entry name" value="Cadherin_repeat"/>
    <property type="match status" value="27"/>
</dbReference>
<feature type="domain" description="EGF-like" evidence="21">
    <location>
        <begin position="4267"/>
        <end position="4305"/>
    </location>
</feature>
<feature type="domain" description="Cadherin" evidence="22">
    <location>
        <begin position="115"/>
        <end position="223"/>
    </location>
</feature>
<keyword evidence="6" id="KW-0677">Repeat</keyword>
<feature type="region of interest" description="Disordered" evidence="17">
    <location>
        <begin position="4589"/>
        <end position="4657"/>
    </location>
</feature>
<evidence type="ECO:0000256" key="1">
    <source>
        <dbReference type="ARBA" id="ARBA00004162"/>
    </source>
</evidence>
<keyword evidence="9 18" id="KW-1133">Transmembrane helix</keyword>
<evidence type="ECO:0000256" key="7">
    <source>
        <dbReference type="ARBA" id="ARBA00022837"/>
    </source>
</evidence>
<feature type="domain" description="Cadherin" evidence="22">
    <location>
        <begin position="866"/>
        <end position="935"/>
    </location>
</feature>
<dbReference type="Gene3D" id="2.60.120.200">
    <property type="match status" value="2"/>
</dbReference>
<dbReference type="Gene3D" id="2.60.40.60">
    <property type="entry name" value="Cadherins"/>
    <property type="match status" value="27"/>
</dbReference>
<dbReference type="GO" id="GO:0007163">
    <property type="term" value="P:establishment or maintenance of cell polarity"/>
    <property type="evidence" value="ECO:0007669"/>
    <property type="project" value="UniProtKB-ARBA"/>
</dbReference>
<keyword evidence="11 14" id="KW-1015">Disulfide bond</keyword>
<dbReference type="Gene3D" id="2.10.25.10">
    <property type="entry name" value="Laminin"/>
    <property type="match status" value="4"/>
</dbReference>
<feature type="domain" description="Cadherin" evidence="22">
    <location>
        <begin position="2230"/>
        <end position="2332"/>
    </location>
</feature>